<feature type="signal peptide" evidence="2">
    <location>
        <begin position="1"/>
        <end position="21"/>
    </location>
</feature>
<dbReference type="InterPro" id="IPR011055">
    <property type="entry name" value="Dup_hybrid_motif"/>
</dbReference>
<name>A0A975EZH5_9SPIR</name>
<gene>
    <name evidence="4" type="ORF">HRI96_05335</name>
</gene>
<dbReference type="SUPFAM" id="SSF51261">
    <property type="entry name" value="Duplicated hybrid motif"/>
    <property type="match status" value="1"/>
</dbReference>
<dbReference type="PANTHER" id="PTHR21666:SF289">
    <property type="entry name" value="L-ALA--D-GLU ENDOPEPTIDASE"/>
    <property type="match status" value="1"/>
</dbReference>
<sequence length="337" mass="37312">MKTTKILFTFLLILVFSLKNAAAEGITTSNDVARKAIYEGENYGINLSYTDKVKPGDAVFIRMKFTASKGIKKSKDGRSKAKALLYGKKRSVQADFFNISPSKKSAASAEFFVGLPLSSKAEAGEYTLTVTYSPFGMEIQEFTLPVTVEAKKFTEEVIPLSGKNTQLRQDTSPERMEQIAKLNKIFDTIDENSVYSLEKFILPVSSERRTAGFADRRIYEYSTGKTSETLHNGIDFGVREGTEVLACAEGKIVLAENRITTGFSVVIEHLPGLYSVYYHLSALNVKENQIVKKGERIGLSGATGMVTGPHLHWEVRLNSIAVNPDIFLQNFSLEGKN</sequence>
<feature type="chain" id="PRO_5037655991" evidence="2">
    <location>
        <begin position="22"/>
        <end position="337"/>
    </location>
</feature>
<evidence type="ECO:0000256" key="1">
    <source>
        <dbReference type="ARBA" id="ARBA00022729"/>
    </source>
</evidence>
<evidence type="ECO:0000259" key="3">
    <source>
        <dbReference type="Pfam" id="PF01551"/>
    </source>
</evidence>
<dbReference type="CDD" id="cd12797">
    <property type="entry name" value="M23_peptidase"/>
    <property type="match status" value="1"/>
</dbReference>
<feature type="domain" description="M23ase beta-sheet core" evidence="3">
    <location>
        <begin position="230"/>
        <end position="324"/>
    </location>
</feature>
<dbReference type="InterPro" id="IPR050570">
    <property type="entry name" value="Cell_wall_metabolism_enzyme"/>
</dbReference>
<dbReference type="AlphaFoldDB" id="A0A975EZH5"/>
<evidence type="ECO:0000313" key="5">
    <source>
        <dbReference type="Proteomes" id="UP000671995"/>
    </source>
</evidence>
<reference evidence="4" key="2">
    <citation type="journal article" date="2021" name="Microbiol. Resour. Announc.">
        <title>Complete Genome Sequences of Three Human Oral Treponema parvum Isolates.</title>
        <authorList>
            <person name="Zeng H."/>
            <person name="Watt R.M."/>
        </authorList>
    </citation>
    <scope>NUCLEOTIDE SEQUENCE</scope>
    <source>
        <strain evidence="4">ATCC 700773</strain>
    </source>
</reference>
<dbReference type="PANTHER" id="PTHR21666">
    <property type="entry name" value="PEPTIDASE-RELATED"/>
    <property type="match status" value="1"/>
</dbReference>
<evidence type="ECO:0000256" key="2">
    <source>
        <dbReference type="SAM" id="SignalP"/>
    </source>
</evidence>
<dbReference type="Pfam" id="PF01551">
    <property type="entry name" value="Peptidase_M23"/>
    <property type="match status" value="1"/>
</dbReference>
<dbReference type="EMBL" id="CP054257">
    <property type="protein sequence ID" value="QTQ11676.1"/>
    <property type="molecule type" value="Genomic_DNA"/>
</dbReference>
<organism evidence="4 5">
    <name type="scientific">Treponema parvum</name>
    <dbReference type="NCBI Taxonomy" id="138851"/>
    <lineage>
        <taxon>Bacteria</taxon>
        <taxon>Pseudomonadati</taxon>
        <taxon>Spirochaetota</taxon>
        <taxon>Spirochaetia</taxon>
        <taxon>Spirochaetales</taxon>
        <taxon>Treponemataceae</taxon>
        <taxon>Treponema</taxon>
    </lineage>
</organism>
<dbReference type="GO" id="GO:0004222">
    <property type="term" value="F:metalloendopeptidase activity"/>
    <property type="evidence" value="ECO:0007669"/>
    <property type="project" value="TreeGrafter"/>
</dbReference>
<dbReference type="RefSeq" id="WP_210118470.1">
    <property type="nucleotide sequence ID" value="NZ_CP054257.1"/>
</dbReference>
<dbReference type="Gene3D" id="2.70.70.10">
    <property type="entry name" value="Glucose Permease (Domain IIA)"/>
    <property type="match status" value="1"/>
</dbReference>
<dbReference type="InterPro" id="IPR016047">
    <property type="entry name" value="M23ase_b-sheet_dom"/>
</dbReference>
<keyword evidence="1 2" id="KW-0732">Signal</keyword>
<evidence type="ECO:0000313" key="4">
    <source>
        <dbReference type="EMBL" id="QTQ11676.1"/>
    </source>
</evidence>
<accession>A0A975EZH5</accession>
<protein>
    <submittedName>
        <fullName evidence="4">M23 family metallopeptidase</fullName>
    </submittedName>
</protein>
<reference evidence="4" key="1">
    <citation type="submission" date="2020-05" db="EMBL/GenBank/DDBJ databases">
        <authorList>
            <person name="Zeng H."/>
            <person name="Chan Y.K."/>
            <person name="Watt R.M."/>
        </authorList>
    </citation>
    <scope>NUCLEOTIDE SEQUENCE</scope>
    <source>
        <strain evidence="4">ATCC 700773</strain>
    </source>
</reference>
<dbReference type="Proteomes" id="UP000671995">
    <property type="component" value="Chromosome"/>
</dbReference>
<proteinExistence type="predicted"/>